<protein>
    <submittedName>
        <fullName evidence="13">Oxygen-independent coproporphyrinogen III oxidase</fullName>
    </submittedName>
</protein>
<dbReference type="Pfam" id="PF06969">
    <property type="entry name" value="HemN_C"/>
    <property type="match status" value="1"/>
</dbReference>
<dbReference type="GO" id="GO:0051989">
    <property type="term" value="F:coproporphyrinogen dehydrogenase activity"/>
    <property type="evidence" value="ECO:0007669"/>
    <property type="project" value="TreeGrafter"/>
</dbReference>
<dbReference type="SUPFAM" id="SSF102114">
    <property type="entry name" value="Radical SAM enzymes"/>
    <property type="match status" value="1"/>
</dbReference>
<evidence type="ECO:0000256" key="2">
    <source>
        <dbReference type="ARBA" id="ARBA00004496"/>
    </source>
</evidence>
<evidence type="ECO:0000313" key="13">
    <source>
        <dbReference type="EMBL" id="EJX00125.1"/>
    </source>
</evidence>
<dbReference type="Gene3D" id="1.10.10.920">
    <property type="match status" value="1"/>
</dbReference>
<dbReference type="PANTHER" id="PTHR13932">
    <property type="entry name" value="COPROPORPHYRINIGEN III OXIDASE"/>
    <property type="match status" value="1"/>
</dbReference>
<keyword evidence="4" id="KW-0004">4Fe-4S</keyword>
<dbReference type="InterPro" id="IPR010723">
    <property type="entry name" value="HemN_C"/>
</dbReference>
<name>J9GKD9_9ZZZZ</name>
<evidence type="ECO:0000256" key="5">
    <source>
        <dbReference type="ARBA" id="ARBA00022490"/>
    </source>
</evidence>
<comment type="subunit">
    <text evidence="3">Monomer.</text>
</comment>
<evidence type="ECO:0000256" key="1">
    <source>
        <dbReference type="ARBA" id="ARBA00001966"/>
    </source>
</evidence>
<evidence type="ECO:0000256" key="4">
    <source>
        <dbReference type="ARBA" id="ARBA00022485"/>
    </source>
</evidence>
<organism evidence="13">
    <name type="scientific">gut metagenome</name>
    <dbReference type="NCBI Taxonomy" id="749906"/>
    <lineage>
        <taxon>unclassified sequences</taxon>
        <taxon>metagenomes</taxon>
        <taxon>organismal metagenomes</taxon>
    </lineage>
</organism>
<comment type="cofactor">
    <cofactor evidence="1">
        <name>[4Fe-4S] cluster</name>
        <dbReference type="ChEBI" id="CHEBI:49883"/>
    </cofactor>
</comment>
<sequence length="243" mass="28064">PKQTRASFEKTIDQILELQPDRIALYHYAHLPNHFKAQRRILPADLPDTLEKVHIMFDAIKRLTSNGYRYIGMDHFAKENDELSIAQQEGTLQRNFQGYSTMAECDMVALGVSGISKIGGAYACNPRELDDYYSAIREGRLATNRGYQLNADDLMRQYVIMKIMCNFELVKKDVEERFGIHFNDTFAYELAKMKPYAKHELVELYDDRLVVSAKGKIFVRAVAMHFDRYLRESTRAGGYSRIA</sequence>
<evidence type="ECO:0000256" key="3">
    <source>
        <dbReference type="ARBA" id="ARBA00011245"/>
    </source>
</evidence>
<comment type="caution">
    <text evidence="13">The sequence shown here is derived from an EMBL/GenBank/DDBJ whole genome shotgun (WGS) entry which is preliminary data.</text>
</comment>
<keyword evidence="9" id="KW-0408">Iron</keyword>
<reference evidence="13" key="1">
    <citation type="journal article" date="2012" name="PLoS ONE">
        <title>Gene sets for utilization of primary and secondary nutrition supplies in the distal gut of endangered iberian lynx.</title>
        <authorList>
            <person name="Alcaide M."/>
            <person name="Messina E."/>
            <person name="Richter M."/>
            <person name="Bargiela R."/>
            <person name="Peplies J."/>
            <person name="Huws S.A."/>
            <person name="Newbold C.J."/>
            <person name="Golyshin P.N."/>
            <person name="Simon M.A."/>
            <person name="Lopez G."/>
            <person name="Yakimov M.M."/>
            <person name="Ferrer M."/>
        </authorList>
    </citation>
    <scope>NUCLEOTIDE SEQUENCE</scope>
</reference>
<gene>
    <name evidence="13" type="ORF">EVA_11769</name>
</gene>
<proteinExistence type="predicted"/>
<keyword evidence="10" id="KW-0411">Iron-sulfur</keyword>
<evidence type="ECO:0000256" key="7">
    <source>
        <dbReference type="ARBA" id="ARBA00022723"/>
    </source>
</evidence>
<dbReference type="PANTHER" id="PTHR13932:SF6">
    <property type="entry name" value="OXYGEN-INDEPENDENT COPROPORPHYRINOGEN III OXIDASE"/>
    <property type="match status" value="1"/>
</dbReference>
<keyword evidence="7" id="KW-0479">Metal-binding</keyword>
<feature type="domain" description="HemN C-terminal" evidence="12">
    <location>
        <begin position="149"/>
        <end position="217"/>
    </location>
</feature>
<comment type="subcellular location">
    <subcellularLocation>
        <location evidence="2">Cytoplasm</location>
    </subcellularLocation>
</comment>
<dbReference type="InterPro" id="IPR058240">
    <property type="entry name" value="rSAM_sf"/>
</dbReference>
<evidence type="ECO:0000256" key="11">
    <source>
        <dbReference type="ARBA" id="ARBA00023244"/>
    </source>
</evidence>
<accession>J9GKD9</accession>
<keyword evidence="8" id="KW-0560">Oxidoreductase</keyword>
<dbReference type="GO" id="GO:0006782">
    <property type="term" value="P:protoporphyrinogen IX biosynthetic process"/>
    <property type="evidence" value="ECO:0007669"/>
    <property type="project" value="TreeGrafter"/>
</dbReference>
<dbReference type="GO" id="GO:0051539">
    <property type="term" value="F:4 iron, 4 sulfur cluster binding"/>
    <property type="evidence" value="ECO:0007669"/>
    <property type="project" value="UniProtKB-KW"/>
</dbReference>
<feature type="non-terminal residue" evidence="13">
    <location>
        <position position="1"/>
    </location>
</feature>
<keyword evidence="5" id="KW-0963">Cytoplasm</keyword>
<dbReference type="EMBL" id="AMCI01003521">
    <property type="protein sequence ID" value="EJX00125.1"/>
    <property type="molecule type" value="Genomic_DNA"/>
</dbReference>
<evidence type="ECO:0000256" key="8">
    <source>
        <dbReference type="ARBA" id="ARBA00023002"/>
    </source>
</evidence>
<dbReference type="AlphaFoldDB" id="J9GKD9"/>
<dbReference type="FunFam" id="1.10.10.920:FF:000001">
    <property type="entry name" value="Coproporphyrinogen-III oxidase"/>
    <property type="match status" value="1"/>
</dbReference>
<evidence type="ECO:0000256" key="9">
    <source>
        <dbReference type="ARBA" id="ARBA00023004"/>
    </source>
</evidence>
<evidence type="ECO:0000256" key="10">
    <source>
        <dbReference type="ARBA" id="ARBA00023014"/>
    </source>
</evidence>
<keyword evidence="11" id="KW-0627">Porphyrin biosynthesis</keyword>
<keyword evidence="6" id="KW-0949">S-adenosyl-L-methionine</keyword>
<dbReference type="GO" id="GO:0046872">
    <property type="term" value="F:metal ion binding"/>
    <property type="evidence" value="ECO:0007669"/>
    <property type="project" value="UniProtKB-KW"/>
</dbReference>
<dbReference type="GO" id="GO:0005737">
    <property type="term" value="C:cytoplasm"/>
    <property type="evidence" value="ECO:0007669"/>
    <property type="project" value="UniProtKB-SubCell"/>
</dbReference>
<dbReference type="InterPro" id="IPR034505">
    <property type="entry name" value="Coproporphyrinogen-III_oxidase"/>
</dbReference>
<evidence type="ECO:0000259" key="12">
    <source>
        <dbReference type="Pfam" id="PF06969"/>
    </source>
</evidence>
<evidence type="ECO:0000256" key="6">
    <source>
        <dbReference type="ARBA" id="ARBA00022691"/>
    </source>
</evidence>